<dbReference type="InterPro" id="IPR024079">
    <property type="entry name" value="MetalloPept_cat_dom_sf"/>
</dbReference>
<dbReference type="PROSITE" id="PS51257">
    <property type="entry name" value="PROKAR_LIPOPROTEIN"/>
    <property type="match status" value="1"/>
</dbReference>
<accession>A0AAJ6BES5</accession>
<gene>
    <name evidence="1" type="ORF">P0Y53_17850</name>
</gene>
<evidence type="ECO:0000313" key="2">
    <source>
        <dbReference type="Proteomes" id="UP001220610"/>
    </source>
</evidence>
<proteinExistence type="predicted"/>
<protein>
    <submittedName>
        <fullName evidence="1">Uncharacterized protein</fullName>
    </submittedName>
</protein>
<sequence length="426" mass="47633">MNRLLSVPALVIGLLFTACEKKGFDYKMYQATLEDIDSVYFSATDKMLIADGQARLDFIVEAYRHLTLSTGKDTFELVDLKQFPEGVLKVIEEVSGREVGLSYSSTTIPVDTVKFHAEIGPVRSETKKVALREKPVLPPKVYVDVIFHVWELNPTHSSYDVSSYQNVTHEQLVAAVQYMNELINNKWSHSPNGTSANVEFRLAAKNYLGQTLAQPGFNKQLYSDNVKVNPLATSISYTDVIAYINTNKATLIWNPKAFLNVQVLPMGTNYATSAGYPAKQLAPATGEEAVLGIPTTAVDENDFTVDYANTCVGLPRTIFFPGFERKIEAFKWIGNFYGLYTPLYGTSGRLHHDYCYDTRKFNGQHPFNASYAFAMKVGIDNDKYVTDNVMDDSRYPTLVNSITADQVARMRAVMAKCPGRMNSKTQ</sequence>
<dbReference type="GO" id="GO:0008237">
    <property type="term" value="F:metallopeptidase activity"/>
    <property type="evidence" value="ECO:0007669"/>
    <property type="project" value="InterPro"/>
</dbReference>
<dbReference type="Gene3D" id="3.40.390.10">
    <property type="entry name" value="Collagenase (Catalytic Domain)"/>
    <property type="match status" value="1"/>
</dbReference>
<dbReference type="EMBL" id="CP119311">
    <property type="protein sequence ID" value="WEK34353.1"/>
    <property type="molecule type" value="Genomic_DNA"/>
</dbReference>
<dbReference type="Proteomes" id="UP001220610">
    <property type="component" value="Chromosome"/>
</dbReference>
<organism evidence="1 2">
    <name type="scientific">Candidatus Pseudobacter hemicellulosilyticus</name>
    <dbReference type="NCBI Taxonomy" id="3121375"/>
    <lineage>
        <taxon>Bacteria</taxon>
        <taxon>Pseudomonadati</taxon>
        <taxon>Bacteroidota</taxon>
        <taxon>Chitinophagia</taxon>
        <taxon>Chitinophagales</taxon>
        <taxon>Chitinophagaceae</taxon>
        <taxon>Pseudobacter</taxon>
    </lineage>
</organism>
<name>A0AAJ6BES5_9BACT</name>
<reference evidence="1" key="1">
    <citation type="submission" date="2023-03" db="EMBL/GenBank/DDBJ databases">
        <title>Andean soil-derived lignocellulolytic bacterial consortium as a source of novel taxa and putative plastic-active enzymes.</title>
        <authorList>
            <person name="Diaz-Garcia L."/>
            <person name="Chuvochina M."/>
            <person name="Feuerriegel G."/>
            <person name="Bunk B."/>
            <person name="Sproer C."/>
            <person name="Streit W.R."/>
            <person name="Rodriguez L.M."/>
            <person name="Overmann J."/>
            <person name="Jimenez D.J."/>
        </authorList>
    </citation>
    <scope>NUCLEOTIDE SEQUENCE</scope>
    <source>
        <strain evidence="1">MAG 7</strain>
    </source>
</reference>
<evidence type="ECO:0000313" key="1">
    <source>
        <dbReference type="EMBL" id="WEK34353.1"/>
    </source>
</evidence>
<dbReference type="AlphaFoldDB" id="A0AAJ6BES5"/>